<feature type="binding site" evidence="12 14">
    <location>
        <position position="203"/>
    </location>
    <ligand>
        <name>ATP</name>
        <dbReference type="ChEBI" id="CHEBI:30616"/>
    </ligand>
</feature>
<dbReference type="FunFam" id="3.40.50.1260:FF:000003">
    <property type="entry name" value="Phosphoglycerate kinase"/>
    <property type="match status" value="1"/>
</dbReference>
<dbReference type="GO" id="GO:0006094">
    <property type="term" value="P:gluconeogenesis"/>
    <property type="evidence" value="ECO:0007669"/>
    <property type="project" value="TreeGrafter"/>
</dbReference>
<dbReference type="GO" id="GO:0005524">
    <property type="term" value="F:ATP binding"/>
    <property type="evidence" value="ECO:0007669"/>
    <property type="project" value="UniProtKB-KW"/>
</dbReference>
<evidence type="ECO:0000256" key="15">
    <source>
        <dbReference type="RuleBase" id="RU000532"/>
    </source>
</evidence>
<dbReference type="KEGG" id="hhl:Halha_2109"/>
<dbReference type="PRINTS" id="PR00477">
    <property type="entry name" value="PHGLYCKINASE"/>
</dbReference>
<keyword evidence="12" id="KW-0963">Cytoplasm</keyword>
<protein>
    <recommendedName>
        <fullName evidence="6 12">Phosphoglycerate kinase</fullName>
        <ecNumber evidence="5 12">2.7.2.3</ecNumber>
    </recommendedName>
</protein>
<feature type="binding site" evidence="12 14">
    <location>
        <begin position="351"/>
        <end position="354"/>
    </location>
    <ligand>
        <name>ATP</name>
        <dbReference type="ChEBI" id="CHEBI:30616"/>
    </ligand>
</feature>
<dbReference type="GO" id="GO:0006096">
    <property type="term" value="P:glycolytic process"/>
    <property type="evidence" value="ECO:0007669"/>
    <property type="project" value="UniProtKB-UniRule"/>
</dbReference>
<comment type="catalytic activity">
    <reaction evidence="1 12 15">
        <text>(2R)-3-phosphoglycerate + ATP = (2R)-3-phospho-glyceroyl phosphate + ADP</text>
        <dbReference type="Rhea" id="RHEA:14801"/>
        <dbReference type="ChEBI" id="CHEBI:30616"/>
        <dbReference type="ChEBI" id="CHEBI:57604"/>
        <dbReference type="ChEBI" id="CHEBI:58272"/>
        <dbReference type="ChEBI" id="CHEBI:456216"/>
        <dbReference type="EC" id="2.7.2.3"/>
    </reaction>
</comment>
<dbReference type="AlphaFoldDB" id="L0KD33"/>
<dbReference type="InterPro" id="IPR015824">
    <property type="entry name" value="Phosphoglycerate_kinase_N"/>
</dbReference>
<evidence type="ECO:0000256" key="5">
    <source>
        <dbReference type="ARBA" id="ARBA00013061"/>
    </source>
</evidence>
<evidence type="ECO:0000256" key="12">
    <source>
        <dbReference type="HAMAP-Rule" id="MF_00145"/>
    </source>
</evidence>
<evidence type="ECO:0000256" key="14">
    <source>
        <dbReference type="PIRSR" id="PIRSR000724-2"/>
    </source>
</evidence>
<dbReference type="OrthoDB" id="9808460at2"/>
<evidence type="ECO:0000256" key="6">
    <source>
        <dbReference type="ARBA" id="ARBA00016471"/>
    </source>
</evidence>
<comment type="subunit">
    <text evidence="4 12">Monomer.</text>
</comment>
<keyword evidence="10 12" id="KW-0067">ATP-binding</keyword>
<feature type="binding site" evidence="12">
    <location>
        <position position="152"/>
    </location>
    <ligand>
        <name>substrate</name>
    </ligand>
</feature>
<dbReference type="EMBL" id="CP003359">
    <property type="protein sequence ID" value="AGB41993.1"/>
    <property type="molecule type" value="Genomic_DNA"/>
</dbReference>
<feature type="binding site" evidence="13">
    <location>
        <position position="119"/>
    </location>
    <ligand>
        <name>(2R)-3-phosphoglycerate</name>
        <dbReference type="ChEBI" id="CHEBI:58272"/>
    </ligand>
</feature>
<dbReference type="EC" id="2.7.2.3" evidence="5 12"/>
<feature type="binding site" evidence="12 14">
    <location>
        <position position="325"/>
    </location>
    <ligand>
        <name>ATP</name>
        <dbReference type="ChEBI" id="CHEBI:30616"/>
    </ligand>
</feature>
<evidence type="ECO:0000313" key="16">
    <source>
        <dbReference type="EMBL" id="AGB41993.1"/>
    </source>
</evidence>
<sequence>MDKKVLKNVNVDDKQVLVRVDFNVPVDDEGNVTDATRVEAALPTIKYLLKHDAKVILMAHFGRPGGEVKEDLRLDPVAQVLSNKLNKKVTKVDDTVEEDAQKAVANMEKGDVVLLENTRFNPGEKKNDPEFSKQLAQFADIYVNDAFGATHRAHASTAGVADYVDEAVAGFLIQNELETMGQAVYNPEHPYVAIIGGAKVSDKIGVIETLIEKVDALLIGGGMANTFIAAQGYETGDSLVEEDKIDLAGELIEKAKAKGVNLVLPEDVVIADDFAADADNKAVPADEIEEGWQALDIGPKTIEKFSAVLKDAKTVVWNGPMGVFEMDAFAKGTNQVAKTLANLDAMTIIGGGDSAAAVKKAGLESEMTHISTGGGASLQFFEGKPLQAVEALDNK</sequence>
<keyword evidence="11 12" id="KW-0324">Glycolysis</keyword>
<dbReference type="Proteomes" id="UP000010880">
    <property type="component" value="Chromosome"/>
</dbReference>
<name>L0KD33_HALHC</name>
<reference evidence="17" key="1">
    <citation type="submission" date="2012-02" db="EMBL/GenBank/DDBJ databases">
        <title>The complete genome of Halobacteroides halobius DSM 5150.</title>
        <authorList>
            <person name="Lucas S."/>
            <person name="Copeland A."/>
            <person name="Lapidus A."/>
            <person name="Glavina del Rio T."/>
            <person name="Dalin E."/>
            <person name="Tice H."/>
            <person name="Bruce D."/>
            <person name="Goodwin L."/>
            <person name="Pitluck S."/>
            <person name="Peters L."/>
            <person name="Mikhailova N."/>
            <person name="Gu W."/>
            <person name="Kyrpides N."/>
            <person name="Mavromatis K."/>
            <person name="Ivanova N."/>
            <person name="Brettin T."/>
            <person name="Detter J.C."/>
            <person name="Han C."/>
            <person name="Larimer F."/>
            <person name="Land M."/>
            <person name="Hauser L."/>
            <person name="Markowitz V."/>
            <person name="Cheng J.-F."/>
            <person name="Hugenholtz P."/>
            <person name="Woyke T."/>
            <person name="Wu D."/>
            <person name="Tindall B."/>
            <person name="Pomrenke H."/>
            <person name="Brambilla E."/>
            <person name="Klenk H.-P."/>
            <person name="Eisen J.A."/>
        </authorList>
    </citation>
    <scope>NUCLEOTIDE SEQUENCE [LARGE SCALE GENOMIC DNA]</scope>
    <source>
        <strain evidence="17">ATCC 35273 / DSM 5150 / MD-1</strain>
    </source>
</reference>
<dbReference type="GO" id="GO:0005829">
    <property type="term" value="C:cytosol"/>
    <property type="evidence" value="ECO:0007669"/>
    <property type="project" value="TreeGrafter"/>
</dbReference>
<comment type="similarity">
    <text evidence="3 12 15">Belongs to the phosphoglycerate kinase family.</text>
</comment>
<comment type="caution">
    <text evidence="12">Lacks conserved residue(s) required for the propagation of feature annotation.</text>
</comment>
<feature type="binding site" evidence="13">
    <location>
        <position position="152"/>
    </location>
    <ligand>
        <name>(2R)-3-phosphoglycerate</name>
        <dbReference type="ChEBI" id="CHEBI:58272"/>
    </ligand>
</feature>
<feature type="binding site" evidence="12">
    <location>
        <position position="119"/>
    </location>
    <ligand>
        <name>substrate</name>
    </ligand>
</feature>
<evidence type="ECO:0000256" key="1">
    <source>
        <dbReference type="ARBA" id="ARBA00000642"/>
    </source>
</evidence>
<feature type="binding site" evidence="12">
    <location>
        <position position="37"/>
    </location>
    <ligand>
        <name>substrate</name>
    </ligand>
</feature>
<dbReference type="SUPFAM" id="SSF53748">
    <property type="entry name" value="Phosphoglycerate kinase"/>
    <property type="match status" value="1"/>
</dbReference>
<dbReference type="STRING" id="748449.Halha_2109"/>
<dbReference type="CDD" id="cd00318">
    <property type="entry name" value="Phosphoglycerate_kinase"/>
    <property type="match status" value="1"/>
</dbReference>
<evidence type="ECO:0000256" key="11">
    <source>
        <dbReference type="ARBA" id="ARBA00023152"/>
    </source>
</evidence>
<evidence type="ECO:0000256" key="4">
    <source>
        <dbReference type="ARBA" id="ARBA00011245"/>
    </source>
</evidence>
<dbReference type="InterPro" id="IPR001576">
    <property type="entry name" value="Phosphoglycerate_kinase"/>
</dbReference>
<keyword evidence="17" id="KW-1185">Reference proteome</keyword>
<dbReference type="eggNOG" id="COG0126">
    <property type="taxonomic scope" value="Bacteria"/>
</dbReference>
<accession>L0KD33</accession>
<feature type="binding site" evidence="12 13">
    <location>
        <begin position="21"/>
        <end position="23"/>
    </location>
    <ligand>
        <name>substrate</name>
    </ligand>
</feature>
<evidence type="ECO:0000256" key="8">
    <source>
        <dbReference type="ARBA" id="ARBA00022741"/>
    </source>
</evidence>
<gene>
    <name evidence="12" type="primary">pgk</name>
    <name evidence="16" type="ordered locus">Halha_2109</name>
</gene>
<evidence type="ECO:0000256" key="7">
    <source>
        <dbReference type="ARBA" id="ARBA00022679"/>
    </source>
</evidence>
<proteinExistence type="inferred from homology"/>
<dbReference type="FunFam" id="3.40.50.1260:FF:000006">
    <property type="entry name" value="Phosphoglycerate kinase"/>
    <property type="match status" value="1"/>
</dbReference>
<dbReference type="Pfam" id="PF00162">
    <property type="entry name" value="PGK"/>
    <property type="match status" value="1"/>
</dbReference>
<comment type="subcellular location">
    <subcellularLocation>
        <location evidence="12">Cytoplasm</location>
    </subcellularLocation>
</comment>
<dbReference type="HOGENOM" id="CLU_025427_0_2_9"/>
<feature type="binding site" evidence="13">
    <location>
        <position position="37"/>
    </location>
    <ligand>
        <name>(2R)-3-phosphoglycerate</name>
        <dbReference type="ChEBI" id="CHEBI:58272"/>
    </ligand>
</feature>
<organism evidence="16 17">
    <name type="scientific">Halobacteroides halobius (strain ATCC 35273 / DSM 5150 / MD-1)</name>
    <dbReference type="NCBI Taxonomy" id="748449"/>
    <lineage>
        <taxon>Bacteria</taxon>
        <taxon>Bacillati</taxon>
        <taxon>Bacillota</taxon>
        <taxon>Clostridia</taxon>
        <taxon>Halanaerobiales</taxon>
        <taxon>Halobacteroidaceae</taxon>
        <taxon>Halobacteroides</taxon>
    </lineage>
</organism>
<dbReference type="GO" id="GO:0004618">
    <property type="term" value="F:phosphoglycerate kinase activity"/>
    <property type="evidence" value="ECO:0007669"/>
    <property type="project" value="UniProtKB-UniRule"/>
</dbReference>
<dbReference type="PANTHER" id="PTHR11406:SF23">
    <property type="entry name" value="PHOSPHOGLYCERATE KINASE 1, CHLOROPLASTIC-RELATED"/>
    <property type="match status" value="1"/>
</dbReference>
<evidence type="ECO:0000313" key="17">
    <source>
        <dbReference type="Proteomes" id="UP000010880"/>
    </source>
</evidence>
<feature type="binding site" evidence="12 13">
    <location>
        <begin position="60"/>
        <end position="63"/>
    </location>
    <ligand>
        <name>substrate</name>
    </ligand>
</feature>
<dbReference type="Gene3D" id="3.40.50.1260">
    <property type="entry name" value="Phosphoglycerate kinase, N-terminal domain"/>
    <property type="match status" value="2"/>
</dbReference>
<dbReference type="RefSeq" id="WP_015327707.1">
    <property type="nucleotide sequence ID" value="NC_019978.1"/>
</dbReference>
<dbReference type="HAMAP" id="MF_00145">
    <property type="entry name" value="Phosphoglyc_kinase"/>
    <property type="match status" value="1"/>
</dbReference>
<keyword evidence="9 12" id="KW-0418">Kinase</keyword>
<keyword evidence="7 12" id="KW-0808">Transferase</keyword>
<evidence type="ECO:0000256" key="13">
    <source>
        <dbReference type="PIRSR" id="PIRSR000724-1"/>
    </source>
</evidence>
<dbReference type="PIRSF" id="PIRSF000724">
    <property type="entry name" value="Pgk"/>
    <property type="match status" value="1"/>
</dbReference>
<dbReference type="PANTHER" id="PTHR11406">
    <property type="entry name" value="PHOSPHOGLYCERATE KINASE"/>
    <property type="match status" value="1"/>
</dbReference>
<dbReference type="UniPathway" id="UPA00109">
    <property type="reaction ID" value="UER00185"/>
</dbReference>
<dbReference type="GO" id="GO:0043531">
    <property type="term" value="F:ADP binding"/>
    <property type="evidence" value="ECO:0007669"/>
    <property type="project" value="TreeGrafter"/>
</dbReference>
<comment type="pathway">
    <text evidence="2 12">Carbohydrate degradation; glycolysis; pyruvate from D-glyceraldehyde 3-phosphate: step 2/5.</text>
</comment>
<evidence type="ECO:0000256" key="2">
    <source>
        <dbReference type="ARBA" id="ARBA00004838"/>
    </source>
</evidence>
<dbReference type="PATRIC" id="fig|748449.3.peg.2023"/>
<evidence type="ECO:0000256" key="10">
    <source>
        <dbReference type="ARBA" id="ARBA00022840"/>
    </source>
</evidence>
<evidence type="ECO:0000256" key="9">
    <source>
        <dbReference type="ARBA" id="ARBA00022777"/>
    </source>
</evidence>
<evidence type="ECO:0000256" key="3">
    <source>
        <dbReference type="ARBA" id="ARBA00008982"/>
    </source>
</evidence>
<keyword evidence="8 12" id="KW-0547">Nucleotide-binding</keyword>
<dbReference type="InterPro" id="IPR036043">
    <property type="entry name" value="Phosphoglycerate_kinase_sf"/>
</dbReference>